<proteinExistence type="predicted"/>
<gene>
    <name evidence="2" type="ORF">BS50DRAFT_569471</name>
</gene>
<sequence>MAGVEGRGRGRGGGWPERRDGHGTWGNMGGAAQVMDDTSSMRDVKGEGYWGWGRTYL</sequence>
<evidence type="ECO:0000313" key="3">
    <source>
        <dbReference type="Proteomes" id="UP000240883"/>
    </source>
</evidence>
<protein>
    <submittedName>
        <fullName evidence="2">Uncharacterized protein</fullName>
    </submittedName>
</protein>
<dbReference type="EMBL" id="KZ678130">
    <property type="protein sequence ID" value="PSN71873.1"/>
    <property type="molecule type" value="Genomic_DNA"/>
</dbReference>
<accession>A0A2T2P2M6</accession>
<organism evidence="2 3">
    <name type="scientific">Corynespora cassiicola Philippines</name>
    <dbReference type="NCBI Taxonomy" id="1448308"/>
    <lineage>
        <taxon>Eukaryota</taxon>
        <taxon>Fungi</taxon>
        <taxon>Dikarya</taxon>
        <taxon>Ascomycota</taxon>
        <taxon>Pezizomycotina</taxon>
        <taxon>Dothideomycetes</taxon>
        <taxon>Pleosporomycetidae</taxon>
        <taxon>Pleosporales</taxon>
        <taxon>Corynesporascaceae</taxon>
        <taxon>Corynespora</taxon>
    </lineage>
</organism>
<reference evidence="2 3" key="1">
    <citation type="journal article" date="2018" name="Front. Microbiol.">
        <title>Genome-Wide Analysis of Corynespora cassiicola Leaf Fall Disease Putative Effectors.</title>
        <authorList>
            <person name="Lopez D."/>
            <person name="Ribeiro S."/>
            <person name="Label P."/>
            <person name="Fumanal B."/>
            <person name="Venisse J.S."/>
            <person name="Kohler A."/>
            <person name="de Oliveira R.R."/>
            <person name="Labutti K."/>
            <person name="Lipzen A."/>
            <person name="Lail K."/>
            <person name="Bauer D."/>
            <person name="Ohm R.A."/>
            <person name="Barry K.W."/>
            <person name="Spatafora J."/>
            <person name="Grigoriev I.V."/>
            <person name="Martin F.M."/>
            <person name="Pujade-Renaud V."/>
        </authorList>
    </citation>
    <scope>NUCLEOTIDE SEQUENCE [LARGE SCALE GENOMIC DNA]</scope>
    <source>
        <strain evidence="2 3">Philippines</strain>
    </source>
</reference>
<name>A0A2T2P2M6_CORCC</name>
<dbReference type="AlphaFoldDB" id="A0A2T2P2M6"/>
<dbReference type="Proteomes" id="UP000240883">
    <property type="component" value="Unassembled WGS sequence"/>
</dbReference>
<feature type="region of interest" description="Disordered" evidence="1">
    <location>
        <begin position="1"/>
        <end position="40"/>
    </location>
</feature>
<keyword evidence="3" id="KW-1185">Reference proteome</keyword>
<evidence type="ECO:0000256" key="1">
    <source>
        <dbReference type="SAM" id="MobiDB-lite"/>
    </source>
</evidence>
<evidence type="ECO:0000313" key="2">
    <source>
        <dbReference type="EMBL" id="PSN71873.1"/>
    </source>
</evidence>